<dbReference type="PANTHER" id="PTHR48424:SF3">
    <property type="entry name" value="DYNEIN LIGHT CHAIN-RELATED"/>
    <property type="match status" value="1"/>
</dbReference>
<keyword evidence="2" id="KW-1185">Reference proteome</keyword>
<organism evidence="1 2">
    <name type="scientific">Cyprinus carpio carpio</name>
    <dbReference type="NCBI Taxonomy" id="630221"/>
    <lineage>
        <taxon>Eukaryota</taxon>
        <taxon>Metazoa</taxon>
        <taxon>Chordata</taxon>
        <taxon>Craniata</taxon>
        <taxon>Vertebrata</taxon>
        <taxon>Euteleostomi</taxon>
        <taxon>Actinopterygii</taxon>
        <taxon>Neopterygii</taxon>
        <taxon>Teleostei</taxon>
        <taxon>Ostariophysi</taxon>
        <taxon>Cypriniformes</taxon>
        <taxon>Cyprinidae</taxon>
        <taxon>Cyprininae</taxon>
        <taxon>Cyprinus</taxon>
    </lineage>
</organism>
<sequence>MILKSRFEEQDGHLTQVEVDEMFGLVSHVAAEVPPHDAMPGGVVLFVKLLVVHLLDVGGDVLLDVVLLERLRCTLHSVLLHLLRHVRVLDHGLSVRHAGSGKTETFSVKQGSV</sequence>
<accession>A0A8C1B0B3</accession>
<evidence type="ECO:0000313" key="2">
    <source>
        <dbReference type="Proteomes" id="UP001108240"/>
    </source>
</evidence>
<dbReference type="GeneTree" id="ENSGT00390000001618"/>
<dbReference type="AlphaFoldDB" id="A0A8C1B0B3"/>
<protein>
    <submittedName>
        <fullName evidence="1">Uncharacterized protein</fullName>
    </submittedName>
</protein>
<reference evidence="1" key="1">
    <citation type="submission" date="2025-08" db="UniProtKB">
        <authorList>
            <consortium name="Ensembl"/>
        </authorList>
    </citation>
    <scope>IDENTIFICATION</scope>
</reference>
<reference evidence="1" key="2">
    <citation type="submission" date="2025-09" db="UniProtKB">
        <authorList>
            <consortium name="Ensembl"/>
        </authorList>
    </citation>
    <scope>IDENTIFICATION</scope>
</reference>
<dbReference type="OMA" id="CQVTTIV"/>
<name>A0A8C1B0B3_CYPCA</name>
<dbReference type="Proteomes" id="UP001108240">
    <property type="component" value="Unplaced"/>
</dbReference>
<evidence type="ECO:0000313" key="1">
    <source>
        <dbReference type="Ensembl" id="ENSCCRP00000025404.2"/>
    </source>
</evidence>
<dbReference type="PANTHER" id="PTHR48424">
    <property type="entry name" value="DYNEIN LIGHT CHAIN-RELATED"/>
    <property type="match status" value="1"/>
</dbReference>
<proteinExistence type="predicted"/>
<dbReference type="Ensembl" id="ENSCCRT00000027558.2">
    <property type="protein sequence ID" value="ENSCCRP00000025404.2"/>
    <property type="gene ID" value="ENSCCRG00000059675.1"/>
</dbReference>